<feature type="region of interest" description="Disordered" evidence="1">
    <location>
        <begin position="1"/>
        <end position="30"/>
    </location>
</feature>
<name>A0A485KZ28_9STRA</name>
<gene>
    <name evidence="3" type="primary">Aste57867_13667</name>
    <name evidence="2" type="ORF">As57867_013617</name>
    <name evidence="3" type="ORF">ASTE57867_13667</name>
</gene>
<proteinExistence type="predicted"/>
<protein>
    <submittedName>
        <fullName evidence="3">Aste57867_13667 protein</fullName>
    </submittedName>
</protein>
<dbReference type="OrthoDB" id="77937at2759"/>
<accession>A0A485KZ28</accession>
<feature type="region of interest" description="Disordered" evidence="1">
    <location>
        <begin position="288"/>
        <end position="344"/>
    </location>
</feature>
<reference evidence="2" key="2">
    <citation type="submission" date="2019-06" db="EMBL/GenBank/DDBJ databases">
        <title>Genomics analysis of Aphanomyces spp. identifies a new class of oomycete effector associated with host adaptation.</title>
        <authorList>
            <person name="Gaulin E."/>
        </authorList>
    </citation>
    <scope>NUCLEOTIDE SEQUENCE</scope>
    <source>
        <strain evidence="2">CBS 578.67</strain>
    </source>
</reference>
<feature type="compositionally biased region" description="Basic residues" evidence="1">
    <location>
        <begin position="1"/>
        <end position="11"/>
    </location>
</feature>
<feature type="region of interest" description="Disordered" evidence="1">
    <location>
        <begin position="164"/>
        <end position="190"/>
    </location>
</feature>
<evidence type="ECO:0000256" key="1">
    <source>
        <dbReference type="SAM" id="MobiDB-lite"/>
    </source>
</evidence>
<sequence>MYSRLPPRKPLRGPSPSKRTQTKKKDRPEWNEYLTDASNYQLNQDQLLQKKIQMLTKIPTDNVVSQRPPFPKATTTAQAPREGATAPPRRKPPVPRANVSPPSSSGPSKSVLPRVNFDDELRAYHQTNAGGAPSSSDDVQKQRLQKEIDRMDAMLASLELQADQLSGGDDDDNNQEDGHEHDLTATTHNDSTVAMERGMGSTHSPPSRPSTAVDVNMLDLVHQLHAEVMEERRIREAQQDAMLLMQKTLDDMHQSHSSLRDDFKRAVKHIVKLKTAVTTLSHTVETLQAAAASPRSSPSHIMAASEHRRNDGGQPTEGTSLKEHPVLPQHTAQPSSTRDRTFDPSARTAALDVMKQPSRQGEQGIARHPLVPIIDVDATHTHNTDANNYHSAHGNMQPSQAMPRYHSRRTIATPQRQPMEAFLVHDHGTNVDDPRVL</sequence>
<feature type="compositionally biased region" description="Low complexity" evidence="1">
    <location>
        <begin position="289"/>
        <end position="299"/>
    </location>
</feature>
<feature type="compositionally biased region" description="Low complexity" evidence="1">
    <location>
        <begin position="100"/>
        <end position="110"/>
    </location>
</feature>
<keyword evidence="4" id="KW-1185">Reference proteome</keyword>
<dbReference type="EMBL" id="VJMH01005473">
    <property type="protein sequence ID" value="KAF0695525.1"/>
    <property type="molecule type" value="Genomic_DNA"/>
</dbReference>
<evidence type="ECO:0000313" key="3">
    <source>
        <dbReference type="EMBL" id="VFT90501.1"/>
    </source>
</evidence>
<dbReference type="AlphaFoldDB" id="A0A485KZ28"/>
<reference evidence="3 4" key="1">
    <citation type="submission" date="2019-03" db="EMBL/GenBank/DDBJ databases">
        <authorList>
            <person name="Gaulin E."/>
            <person name="Dumas B."/>
        </authorList>
    </citation>
    <scope>NUCLEOTIDE SEQUENCE [LARGE SCALE GENOMIC DNA]</scope>
    <source>
        <strain evidence="3">CBS 568.67</strain>
    </source>
</reference>
<feature type="region of interest" description="Disordered" evidence="1">
    <location>
        <begin position="59"/>
        <end position="113"/>
    </location>
</feature>
<dbReference type="EMBL" id="CAADRA010005494">
    <property type="protein sequence ID" value="VFT90501.1"/>
    <property type="molecule type" value="Genomic_DNA"/>
</dbReference>
<dbReference type="Proteomes" id="UP000332933">
    <property type="component" value="Unassembled WGS sequence"/>
</dbReference>
<organism evidence="3 4">
    <name type="scientific">Aphanomyces stellatus</name>
    <dbReference type="NCBI Taxonomy" id="120398"/>
    <lineage>
        <taxon>Eukaryota</taxon>
        <taxon>Sar</taxon>
        <taxon>Stramenopiles</taxon>
        <taxon>Oomycota</taxon>
        <taxon>Saprolegniomycetes</taxon>
        <taxon>Saprolegniales</taxon>
        <taxon>Verrucalvaceae</taxon>
        <taxon>Aphanomyces</taxon>
    </lineage>
</organism>
<evidence type="ECO:0000313" key="2">
    <source>
        <dbReference type="EMBL" id="KAF0695525.1"/>
    </source>
</evidence>
<evidence type="ECO:0000313" key="4">
    <source>
        <dbReference type="Proteomes" id="UP000332933"/>
    </source>
</evidence>